<dbReference type="EMBL" id="FQXM01000003">
    <property type="protein sequence ID" value="SHH26884.1"/>
    <property type="molecule type" value="Genomic_DNA"/>
</dbReference>
<dbReference type="InterPro" id="IPR029903">
    <property type="entry name" value="RmlD-like-bd"/>
</dbReference>
<dbReference type="GO" id="GO:0019305">
    <property type="term" value="P:dTDP-rhamnose biosynthetic process"/>
    <property type="evidence" value="ECO:0007669"/>
    <property type="project" value="UniProtKB-UniPathway"/>
</dbReference>
<dbReference type="CDD" id="cd05254">
    <property type="entry name" value="dTDP_HR_like_SDR_e"/>
    <property type="match status" value="1"/>
</dbReference>
<dbReference type="Pfam" id="PF04321">
    <property type="entry name" value="RmlD_sub_bind"/>
    <property type="match status" value="1"/>
</dbReference>
<dbReference type="UniPathway" id="UPA00124"/>
<dbReference type="OrthoDB" id="9803892at2"/>
<dbReference type="STRING" id="1121316.SAMN02745207_00588"/>
<keyword evidence="2" id="KW-0521">NADP</keyword>
<dbReference type="EC" id="1.1.1.133" evidence="2"/>
<evidence type="ECO:0000256" key="1">
    <source>
        <dbReference type="ARBA" id="ARBA00010944"/>
    </source>
</evidence>
<name>A0A1M5RKS8_9CLOT</name>
<dbReference type="AlphaFoldDB" id="A0A1M5RKS8"/>
<dbReference type="NCBIfam" id="TIGR01214">
    <property type="entry name" value="rmlD"/>
    <property type="match status" value="1"/>
</dbReference>
<dbReference type="PANTHER" id="PTHR10491">
    <property type="entry name" value="DTDP-4-DEHYDRORHAMNOSE REDUCTASE"/>
    <property type="match status" value="1"/>
</dbReference>
<protein>
    <recommendedName>
        <fullName evidence="2">dTDP-4-dehydrorhamnose reductase</fullName>
        <ecNumber evidence="2">1.1.1.133</ecNumber>
    </recommendedName>
</protein>
<keyword evidence="5" id="KW-1185">Reference proteome</keyword>
<dbReference type="GO" id="GO:0005829">
    <property type="term" value="C:cytosol"/>
    <property type="evidence" value="ECO:0007669"/>
    <property type="project" value="TreeGrafter"/>
</dbReference>
<proteinExistence type="inferred from homology"/>
<dbReference type="Gene3D" id="3.90.25.10">
    <property type="entry name" value="UDP-galactose 4-epimerase, domain 1"/>
    <property type="match status" value="1"/>
</dbReference>
<comment type="pathway">
    <text evidence="2">Carbohydrate biosynthesis; dTDP-L-rhamnose biosynthesis.</text>
</comment>
<dbReference type="RefSeq" id="WP_073336839.1">
    <property type="nucleotide sequence ID" value="NZ_FQXM01000003.1"/>
</dbReference>
<gene>
    <name evidence="4" type="ORF">SAMN02745207_00588</name>
</gene>
<dbReference type="Proteomes" id="UP000184447">
    <property type="component" value="Unassembled WGS sequence"/>
</dbReference>
<evidence type="ECO:0000256" key="2">
    <source>
        <dbReference type="RuleBase" id="RU364082"/>
    </source>
</evidence>
<dbReference type="InterPro" id="IPR036291">
    <property type="entry name" value="NAD(P)-bd_dom_sf"/>
</dbReference>
<organism evidence="4 5">
    <name type="scientific">Clostridium grantii DSM 8605</name>
    <dbReference type="NCBI Taxonomy" id="1121316"/>
    <lineage>
        <taxon>Bacteria</taxon>
        <taxon>Bacillati</taxon>
        <taxon>Bacillota</taxon>
        <taxon>Clostridia</taxon>
        <taxon>Eubacteriales</taxon>
        <taxon>Clostridiaceae</taxon>
        <taxon>Clostridium</taxon>
    </lineage>
</organism>
<evidence type="ECO:0000259" key="3">
    <source>
        <dbReference type="Pfam" id="PF04321"/>
    </source>
</evidence>
<comment type="function">
    <text evidence="2">Catalyzes the reduction of dTDP-6-deoxy-L-lyxo-4-hexulose to yield dTDP-L-rhamnose.</text>
</comment>
<comment type="similarity">
    <text evidence="1 2">Belongs to the dTDP-4-dehydrorhamnose reductase family.</text>
</comment>
<evidence type="ECO:0000313" key="4">
    <source>
        <dbReference type="EMBL" id="SHH26884.1"/>
    </source>
</evidence>
<keyword evidence="2" id="KW-0560">Oxidoreductase</keyword>
<dbReference type="GO" id="GO:0008831">
    <property type="term" value="F:dTDP-4-dehydrorhamnose reductase activity"/>
    <property type="evidence" value="ECO:0007669"/>
    <property type="project" value="UniProtKB-EC"/>
</dbReference>
<dbReference type="Gene3D" id="3.40.50.720">
    <property type="entry name" value="NAD(P)-binding Rossmann-like Domain"/>
    <property type="match status" value="1"/>
</dbReference>
<reference evidence="4 5" key="1">
    <citation type="submission" date="2016-11" db="EMBL/GenBank/DDBJ databases">
        <authorList>
            <person name="Jaros S."/>
            <person name="Januszkiewicz K."/>
            <person name="Wedrychowicz H."/>
        </authorList>
    </citation>
    <scope>NUCLEOTIDE SEQUENCE [LARGE SCALE GENOMIC DNA]</scope>
    <source>
        <strain evidence="4 5">DSM 8605</strain>
    </source>
</reference>
<accession>A0A1M5RKS8</accession>
<dbReference type="PANTHER" id="PTHR10491:SF4">
    <property type="entry name" value="METHIONINE ADENOSYLTRANSFERASE 2 SUBUNIT BETA"/>
    <property type="match status" value="1"/>
</dbReference>
<dbReference type="InterPro" id="IPR005913">
    <property type="entry name" value="dTDP_dehydrorham_reduct"/>
</dbReference>
<dbReference type="SUPFAM" id="SSF51735">
    <property type="entry name" value="NAD(P)-binding Rossmann-fold domains"/>
    <property type="match status" value="1"/>
</dbReference>
<dbReference type="FunFam" id="3.40.50.720:FF:000159">
    <property type="entry name" value="dTDP-4-dehydrorhamnose reductase"/>
    <property type="match status" value="1"/>
</dbReference>
<feature type="domain" description="RmlD-like substrate binding" evidence="3">
    <location>
        <begin position="1"/>
        <end position="291"/>
    </location>
</feature>
<evidence type="ECO:0000313" key="5">
    <source>
        <dbReference type="Proteomes" id="UP000184447"/>
    </source>
</evidence>
<sequence>MKIVITGAKGQLGTQLINIIKAGKSEIGSIDERYKDSEIVGIDIEDLDISNLDDVVDFINKEKPDIIINPAAYTNVDACESNEDLAYKVNSLGARNLAIAAENLGIKLVHVSTDYVFEGNGVKPYKEYDMPGPVGVYGKTKYLGESFIREFCSKHFIVRTAWLYGYYGNNFVKTIMKAAKERQELQVVDDQRGNPTNAEDLAHHILKIALTQEYGVYHCTGEGECSWYDFASKIVELSNIECIVSPCDSEQYKRAAKRPAYSSLDNMMLRCTVGNEMREWEEALKEFIQKVKL</sequence>